<dbReference type="InterPro" id="IPR042099">
    <property type="entry name" value="ANL_N_sf"/>
</dbReference>
<evidence type="ECO:0000313" key="1">
    <source>
        <dbReference type="EMBL" id="GAH86193.1"/>
    </source>
</evidence>
<dbReference type="AlphaFoldDB" id="X1KW44"/>
<proteinExistence type="predicted"/>
<dbReference type="InterPro" id="IPR053158">
    <property type="entry name" value="CapK_Type1_Caps_Biosynth"/>
</dbReference>
<dbReference type="EMBL" id="BARU01035942">
    <property type="protein sequence ID" value="GAH86193.1"/>
    <property type="molecule type" value="Genomic_DNA"/>
</dbReference>
<comment type="caution">
    <text evidence="1">The sequence shown here is derived from an EMBL/GenBank/DDBJ whole genome shotgun (WGS) entry which is preliminary data.</text>
</comment>
<accession>X1KW44</accession>
<organism evidence="1">
    <name type="scientific">marine sediment metagenome</name>
    <dbReference type="NCBI Taxonomy" id="412755"/>
    <lineage>
        <taxon>unclassified sequences</taxon>
        <taxon>metagenomes</taxon>
        <taxon>ecological metagenomes</taxon>
    </lineage>
</organism>
<dbReference type="SUPFAM" id="SSF56801">
    <property type="entry name" value="Acetyl-CoA synthetase-like"/>
    <property type="match status" value="1"/>
</dbReference>
<gene>
    <name evidence="1" type="ORF">S03H2_56199</name>
</gene>
<dbReference type="PANTHER" id="PTHR36932">
    <property type="entry name" value="CAPSULAR POLYSACCHARIDE BIOSYNTHESIS PROTEIN"/>
    <property type="match status" value="1"/>
</dbReference>
<sequence length="202" mass="22615">TRQVIQSAFRLRIVDFYNCHECGNIAWECDRHEGYHINIDSLVVEIVNNGKPAKPGEKGEVVITSLDSYAMPLIRYCIKDIGVGGESLCSCGRGLPLLGRIEGRIDDRIVLPNDTIVSPFELVNHLKYLPGVLEFRVIQRTIDQFVLQLKIEQNFTKGTVIRKATKEMTGILGQQSDIEIQIVDEIPPDPSGKVRSVISNVK</sequence>
<reference evidence="1" key="1">
    <citation type="journal article" date="2014" name="Front. Microbiol.">
        <title>High frequency of phylogenetically diverse reductive dehalogenase-homologous genes in deep subseafloor sedimentary metagenomes.</title>
        <authorList>
            <person name="Kawai M."/>
            <person name="Futagami T."/>
            <person name="Toyoda A."/>
            <person name="Takaki Y."/>
            <person name="Nishi S."/>
            <person name="Hori S."/>
            <person name="Arai W."/>
            <person name="Tsubouchi T."/>
            <person name="Morono Y."/>
            <person name="Uchiyama I."/>
            <person name="Ito T."/>
            <person name="Fujiyama A."/>
            <person name="Inagaki F."/>
            <person name="Takami H."/>
        </authorList>
    </citation>
    <scope>NUCLEOTIDE SEQUENCE</scope>
    <source>
        <strain evidence="1">Expedition CK06-06</strain>
    </source>
</reference>
<evidence type="ECO:0008006" key="2">
    <source>
        <dbReference type="Google" id="ProtNLM"/>
    </source>
</evidence>
<dbReference type="PANTHER" id="PTHR36932:SF1">
    <property type="entry name" value="CAPSULAR POLYSACCHARIDE BIOSYNTHESIS PROTEIN"/>
    <property type="match status" value="1"/>
</dbReference>
<name>X1KW44_9ZZZZ</name>
<protein>
    <recommendedName>
        <fullName evidence="2">AMP-dependent ligase C-terminal domain-containing protein</fullName>
    </recommendedName>
</protein>
<dbReference type="Gene3D" id="3.40.50.12780">
    <property type="entry name" value="N-terminal domain of ligase-like"/>
    <property type="match status" value="1"/>
</dbReference>
<feature type="non-terminal residue" evidence="1">
    <location>
        <position position="1"/>
    </location>
</feature>